<dbReference type="InterPro" id="IPR009057">
    <property type="entry name" value="Homeodomain-like_sf"/>
</dbReference>
<dbReference type="SUPFAM" id="SSF46689">
    <property type="entry name" value="Homeodomain-like"/>
    <property type="match status" value="1"/>
</dbReference>
<reference evidence="5" key="1">
    <citation type="submission" date="2023-03" db="EMBL/GenBank/DDBJ databases">
        <title>Chromosome-level genomes of two armyworms, Mythimna separata and Mythimna loreyi, provide insights into the biosynthesis and reception of sex pheromones.</title>
        <authorList>
            <person name="Zhao H."/>
        </authorList>
    </citation>
    <scope>NUCLEOTIDE SEQUENCE</scope>
    <source>
        <strain evidence="5">BeijingLab</strain>
        <tissue evidence="5">Pupa</tissue>
    </source>
</reference>
<dbReference type="Pfam" id="PF13518">
    <property type="entry name" value="HTH_28"/>
    <property type="match status" value="1"/>
</dbReference>
<dbReference type="Gene3D" id="3.30.420.10">
    <property type="entry name" value="Ribonuclease H-like superfamily/Ribonuclease H"/>
    <property type="match status" value="1"/>
</dbReference>
<dbReference type="InterPro" id="IPR036397">
    <property type="entry name" value="RNaseH_sf"/>
</dbReference>
<feature type="domain" description="ZAD" evidence="4">
    <location>
        <begin position="5"/>
        <end position="75"/>
    </location>
</feature>
<feature type="binding site" evidence="2">
    <location>
        <position position="48"/>
    </location>
    <ligand>
        <name>Zn(2+)</name>
        <dbReference type="ChEBI" id="CHEBI:29105"/>
    </ligand>
</feature>
<dbReference type="Pfam" id="PF07776">
    <property type="entry name" value="zf-AD"/>
    <property type="match status" value="1"/>
</dbReference>
<accession>A0AAD8DLA4</accession>
<dbReference type="InterPro" id="IPR038717">
    <property type="entry name" value="Tc1-like_DDE_dom"/>
</dbReference>
<evidence type="ECO:0000313" key="6">
    <source>
        <dbReference type="Proteomes" id="UP001231518"/>
    </source>
</evidence>
<evidence type="ECO:0000313" key="5">
    <source>
        <dbReference type="EMBL" id="KAJ8706880.1"/>
    </source>
</evidence>
<protein>
    <recommendedName>
        <fullName evidence="4">ZAD domain-containing protein</fullName>
    </recommendedName>
</protein>
<dbReference type="GO" id="GO:0003676">
    <property type="term" value="F:nucleic acid binding"/>
    <property type="evidence" value="ECO:0007669"/>
    <property type="project" value="InterPro"/>
</dbReference>
<dbReference type="SUPFAM" id="SSF57716">
    <property type="entry name" value="Glucocorticoid receptor-like (DNA-binding domain)"/>
    <property type="match status" value="1"/>
</dbReference>
<dbReference type="PANTHER" id="PTHR23022:SF135">
    <property type="entry name" value="SI:DKEY-77F5.3"/>
    <property type="match status" value="1"/>
</dbReference>
<evidence type="ECO:0000256" key="2">
    <source>
        <dbReference type="PROSITE-ProRule" id="PRU01263"/>
    </source>
</evidence>
<dbReference type="InterPro" id="IPR055247">
    <property type="entry name" value="InsJ-like_HTH"/>
</dbReference>
<dbReference type="Proteomes" id="UP001231518">
    <property type="component" value="Chromosome 30"/>
</dbReference>
<keyword evidence="6" id="KW-1185">Reference proteome</keyword>
<sequence>MEKLPMCRICLVENVRMYLVDDKDLHELYETLTDISFVTEDRRPMLACFLCFDKLKQCCQLQRKCLEAEELFAQMMNEPNTSVNRGQLKVFSGLTVTPVENISIGDVSHIESIAGKEELPAVCERLDDVIEPEEEQLGGHLSPEYVDVENFDVENTSTLQYSESDSEDDMPLNRFKIEVEEQEVLRKKRGASDTTQLELLNNGYSDAEDIPAQQSKSSPEHDETKAKEEQEVPSKKRGASDTTRLRAEHKSHLSTGLRAEIVVLFKQNVSISEISRRLMLPRKTVQFWVHRYAAEGTIDAKRPGPKGTAYTDANPLHRNIVATFSADNFATTRNTAIMHDVSMTIVRRHLRAAKIKYHKPAKKKLLTAAALHKEERMRFARKFIDFDWCNNIVIFSDEKCFKSDKDGRKILWRKDGERYHHKNILPCRSSDHITLGYWGWMSSMGPGELVEVEGRNTSRGYLDILQNVMLPTVRVAYPDEHIYFVHDNCSVHRARMVQDWLSVQENLTVIEWPSKSPDLNPIENLWGHMVLNWDSSDVRSKRNLDNLVLSMWESFRGTDLCENLVASMRMRLQEVIDNEGAPIRY</sequence>
<dbReference type="Pfam" id="PF13358">
    <property type="entry name" value="DDE_3"/>
    <property type="match status" value="1"/>
</dbReference>
<dbReference type="GO" id="GO:0008270">
    <property type="term" value="F:zinc ion binding"/>
    <property type="evidence" value="ECO:0007669"/>
    <property type="project" value="UniProtKB-UniRule"/>
</dbReference>
<dbReference type="InterPro" id="IPR036388">
    <property type="entry name" value="WH-like_DNA-bd_sf"/>
</dbReference>
<name>A0AAD8DLA4_MYTSE</name>
<keyword evidence="2" id="KW-0863">Zinc-finger</keyword>
<keyword evidence="2" id="KW-0479">Metal-binding</keyword>
<gene>
    <name evidence="5" type="ORF">PYW07_012958</name>
</gene>
<dbReference type="EMBL" id="JARGEI010000028">
    <property type="protein sequence ID" value="KAJ8706880.1"/>
    <property type="molecule type" value="Genomic_DNA"/>
</dbReference>
<feature type="binding site" evidence="2">
    <location>
        <position position="7"/>
    </location>
    <ligand>
        <name>Zn(2+)</name>
        <dbReference type="ChEBI" id="CHEBI:29105"/>
    </ligand>
</feature>
<comment type="caution">
    <text evidence="5">The sequence shown here is derived from an EMBL/GenBank/DDBJ whole genome shotgun (WGS) entry which is preliminary data.</text>
</comment>
<feature type="binding site" evidence="2">
    <location>
        <position position="51"/>
    </location>
    <ligand>
        <name>Zn(2+)</name>
        <dbReference type="ChEBI" id="CHEBI:29105"/>
    </ligand>
</feature>
<dbReference type="GO" id="GO:0005634">
    <property type="term" value="C:nucleus"/>
    <property type="evidence" value="ECO:0007669"/>
    <property type="project" value="UniProtKB-SubCell"/>
</dbReference>
<dbReference type="PROSITE" id="PS51915">
    <property type="entry name" value="ZAD"/>
    <property type="match status" value="1"/>
</dbReference>
<dbReference type="SMART" id="SM00868">
    <property type="entry name" value="zf-AD"/>
    <property type="match status" value="1"/>
</dbReference>
<dbReference type="InterPro" id="IPR052338">
    <property type="entry name" value="Transposase_5"/>
</dbReference>
<proteinExistence type="predicted"/>
<organism evidence="5 6">
    <name type="scientific">Mythimna separata</name>
    <name type="common">Oriental armyworm</name>
    <name type="synonym">Pseudaletia separata</name>
    <dbReference type="NCBI Taxonomy" id="271217"/>
    <lineage>
        <taxon>Eukaryota</taxon>
        <taxon>Metazoa</taxon>
        <taxon>Ecdysozoa</taxon>
        <taxon>Arthropoda</taxon>
        <taxon>Hexapoda</taxon>
        <taxon>Insecta</taxon>
        <taxon>Pterygota</taxon>
        <taxon>Neoptera</taxon>
        <taxon>Endopterygota</taxon>
        <taxon>Lepidoptera</taxon>
        <taxon>Glossata</taxon>
        <taxon>Ditrysia</taxon>
        <taxon>Noctuoidea</taxon>
        <taxon>Noctuidae</taxon>
        <taxon>Noctuinae</taxon>
        <taxon>Hadenini</taxon>
        <taxon>Mythimna</taxon>
    </lineage>
</organism>
<dbReference type="Gene3D" id="1.10.10.10">
    <property type="entry name" value="Winged helix-like DNA-binding domain superfamily/Winged helix DNA-binding domain"/>
    <property type="match status" value="1"/>
</dbReference>
<evidence type="ECO:0000256" key="1">
    <source>
        <dbReference type="ARBA" id="ARBA00004123"/>
    </source>
</evidence>
<feature type="binding site" evidence="2">
    <location>
        <position position="10"/>
    </location>
    <ligand>
        <name>Zn(2+)</name>
        <dbReference type="ChEBI" id="CHEBI:29105"/>
    </ligand>
</feature>
<feature type="compositionally biased region" description="Basic and acidic residues" evidence="3">
    <location>
        <begin position="218"/>
        <end position="234"/>
    </location>
</feature>
<feature type="region of interest" description="Disordered" evidence="3">
    <location>
        <begin position="202"/>
        <end position="251"/>
    </location>
</feature>
<comment type="subcellular location">
    <subcellularLocation>
        <location evidence="1">Nucleus</location>
    </subcellularLocation>
</comment>
<evidence type="ECO:0000256" key="3">
    <source>
        <dbReference type="SAM" id="MobiDB-lite"/>
    </source>
</evidence>
<dbReference type="InterPro" id="IPR012934">
    <property type="entry name" value="Znf_AD"/>
</dbReference>
<keyword evidence="2" id="KW-0862">Zinc</keyword>
<dbReference type="PANTHER" id="PTHR23022">
    <property type="entry name" value="TRANSPOSABLE ELEMENT-RELATED"/>
    <property type="match status" value="1"/>
</dbReference>
<evidence type="ECO:0000259" key="4">
    <source>
        <dbReference type="PROSITE" id="PS51915"/>
    </source>
</evidence>
<dbReference type="AlphaFoldDB" id="A0AAD8DLA4"/>